<reference evidence="4" key="1">
    <citation type="journal article" date="2019" name="bioRxiv">
        <title>The Genome of the Zebra Mussel, Dreissena polymorpha: A Resource for Invasive Species Research.</title>
        <authorList>
            <person name="McCartney M.A."/>
            <person name="Auch B."/>
            <person name="Kono T."/>
            <person name="Mallez S."/>
            <person name="Zhang Y."/>
            <person name="Obille A."/>
            <person name="Becker A."/>
            <person name="Abrahante J.E."/>
            <person name="Garbe J."/>
            <person name="Badalamenti J.P."/>
            <person name="Herman A."/>
            <person name="Mangelson H."/>
            <person name="Liachko I."/>
            <person name="Sullivan S."/>
            <person name="Sone E.D."/>
            <person name="Koren S."/>
            <person name="Silverstein K.A.T."/>
            <person name="Beckman K.B."/>
            <person name="Gohl D.M."/>
        </authorList>
    </citation>
    <scope>NUCLEOTIDE SEQUENCE</scope>
    <source>
        <strain evidence="4">Duluth1</strain>
        <tissue evidence="4">Whole animal</tissue>
    </source>
</reference>
<evidence type="ECO:0000256" key="2">
    <source>
        <dbReference type="ARBA" id="ARBA00023180"/>
    </source>
</evidence>
<evidence type="ECO:0000313" key="5">
    <source>
        <dbReference type="Proteomes" id="UP000828390"/>
    </source>
</evidence>
<dbReference type="InterPro" id="IPR031424">
    <property type="entry name" value="QVR-like"/>
</dbReference>
<dbReference type="PANTHER" id="PTHR33562">
    <property type="entry name" value="ATILLA, ISOFORM B-RELATED-RELATED"/>
    <property type="match status" value="1"/>
</dbReference>
<dbReference type="Proteomes" id="UP000828390">
    <property type="component" value="Unassembled WGS sequence"/>
</dbReference>
<keyword evidence="1 3" id="KW-0732">Signal</keyword>
<organism evidence="4 5">
    <name type="scientific">Dreissena polymorpha</name>
    <name type="common">Zebra mussel</name>
    <name type="synonym">Mytilus polymorpha</name>
    <dbReference type="NCBI Taxonomy" id="45954"/>
    <lineage>
        <taxon>Eukaryota</taxon>
        <taxon>Metazoa</taxon>
        <taxon>Spiralia</taxon>
        <taxon>Lophotrochozoa</taxon>
        <taxon>Mollusca</taxon>
        <taxon>Bivalvia</taxon>
        <taxon>Autobranchia</taxon>
        <taxon>Heteroconchia</taxon>
        <taxon>Euheterodonta</taxon>
        <taxon>Imparidentia</taxon>
        <taxon>Neoheterodontei</taxon>
        <taxon>Myida</taxon>
        <taxon>Dreissenoidea</taxon>
        <taxon>Dreissenidae</taxon>
        <taxon>Dreissena</taxon>
    </lineage>
</organism>
<evidence type="ECO:0000256" key="3">
    <source>
        <dbReference type="SAM" id="SignalP"/>
    </source>
</evidence>
<protein>
    <recommendedName>
        <fullName evidence="6">Protein quiver</fullName>
    </recommendedName>
</protein>
<evidence type="ECO:0000313" key="4">
    <source>
        <dbReference type="EMBL" id="KAH3797299.1"/>
    </source>
</evidence>
<feature type="chain" id="PRO_5039522689" description="Protein quiver" evidence="3">
    <location>
        <begin position="26"/>
        <end position="142"/>
    </location>
</feature>
<proteinExistence type="predicted"/>
<evidence type="ECO:0008006" key="6">
    <source>
        <dbReference type="Google" id="ProtNLM"/>
    </source>
</evidence>
<keyword evidence="5" id="KW-1185">Reference proteome</keyword>
<comment type="caution">
    <text evidence="4">The sequence shown here is derived from an EMBL/GenBank/DDBJ whole genome shotgun (WGS) entry which is preliminary data.</text>
</comment>
<dbReference type="InterPro" id="IPR045860">
    <property type="entry name" value="Snake_toxin-like_sf"/>
</dbReference>
<accession>A0A9D4J5Z8</accession>
<dbReference type="OrthoDB" id="6110560at2759"/>
<dbReference type="Pfam" id="PF17064">
    <property type="entry name" value="QVR"/>
    <property type="match status" value="1"/>
</dbReference>
<dbReference type="GO" id="GO:0032222">
    <property type="term" value="P:regulation of synaptic transmission, cholinergic"/>
    <property type="evidence" value="ECO:0007669"/>
    <property type="project" value="InterPro"/>
</dbReference>
<dbReference type="GO" id="GO:0030431">
    <property type="term" value="P:sleep"/>
    <property type="evidence" value="ECO:0007669"/>
    <property type="project" value="InterPro"/>
</dbReference>
<gene>
    <name evidence="4" type="ORF">DPMN_150877</name>
</gene>
<name>A0A9D4J5Z8_DREPO</name>
<dbReference type="SUPFAM" id="SSF57302">
    <property type="entry name" value="Snake toxin-like"/>
    <property type="match status" value="1"/>
</dbReference>
<sequence>MVAVKLSDAFAVLIFVIFSVSKVHGLDCYTCTSIEDPNCGVSFDFSGTAGDKYKSNCVGGTTACRKVISSDTHKAKIVVIRSCWNSSSVEDLSKDFLSCQKLMVNGEACYCNKDSCNGGQLVVASLGVSLLTLGLSFLKKVL</sequence>
<dbReference type="EMBL" id="JAIWYP010000007">
    <property type="protein sequence ID" value="KAH3797299.1"/>
    <property type="molecule type" value="Genomic_DNA"/>
</dbReference>
<keyword evidence="2" id="KW-0325">Glycoprotein</keyword>
<dbReference type="Gene3D" id="2.10.60.10">
    <property type="entry name" value="CD59"/>
    <property type="match status" value="1"/>
</dbReference>
<dbReference type="InterPro" id="IPR050975">
    <property type="entry name" value="Sleep_regulator"/>
</dbReference>
<evidence type="ECO:0000256" key="1">
    <source>
        <dbReference type="ARBA" id="ARBA00022729"/>
    </source>
</evidence>
<feature type="signal peptide" evidence="3">
    <location>
        <begin position="1"/>
        <end position="25"/>
    </location>
</feature>
<dbReference type="AlphaFoldDB" id="A0A9D4J5Z8"/>
<reference evidence="4" key="2">
    <citation type="submission" date="2020-11" db="EMBL/GenBank/DDBJ databases">
        <authorList>
            <person name="McCartney M.A."/>
            <person name="Auch B."/>
            <person name="Kono T."/>
            <person name="Mallez S."/>
            <person name="Becker A."/>
            <person name="Gohl D.M."/>
            <person name="Silverstein K.A.T."/>
            <person name="Koren S."/>
            <person name="Bechman K.B."/>
            <person name="Herman A."/>
            <person name="Abrahante J.E."/>
            <person name="Garbe J."/>
        </authorList>
    </citation>
    <scope>NUCLEOTIDE SEQUENCE</scope>
    <source>
        <strain evidence="4">Duluth1</strain>
        <tissue evidence="4">Whole animal</tissue>
    </source>
</reference>